<evidence type="ECO:0000256" key="1">
    <source>
        <dbReference type="SAM" id="Phobius"/>
    </source>
</evidence>
<feature type="transmembrane region" description="Helical" evidence="1">
    <location>
        <begin position="88"/>
        <end position="109"/>
    </location>
</feature>
<accession>A0A7U4DPG0</accession>
<evidence type="ECO:0000313" key="2">
    <source>
        <dbReference type="EMBL" id="ADW18022.1"/>
    </source>
</evidence>
<feature type="transmembrane region" description="Helical" evidence="1">
    <location>
        <begin position="59"/>
        <end position="81"/>
    </location>
</feature>
<keyword evidence="3" id="KW-1185">Reference proteome</keyword>
<name>A0A7U4DPG0_DESPD</name>
<feature type="transmembrane region" description="Helical" evidence="1">
    <location>
        <begin position="115"/>
        <end position="136"/>
    </location>
</feature>
<keyword evidence="1" id="KW-0812">Transmembrane</keyword>
<reference evidence="2 3" key="1">
    <citation type="journal article" date="2011" name="Stand. Genomic Sci.">
        <title>Complete genome sequence of Desulfobulbus propionicus type strain (1pr3).</title>
        <authorList>
            <person name="Pagani I."/>
            <person name="Lapidus A."/>
            <person name="Nolan M."/>
            <person name="Lucas S."/>
            <person name="Hammon N."/>
            <person name="Deshpande S."/>
            <person name="Cheng J.F."/>
            <person name="Chertkov O."/>
            <person name="Davenport K."/>
            <person name="Tapia R."/>
            <person name="Han C."/>
            <person name="Goodwin L."/>
            <person name="Pitluck S."/>
            <person name="Liolios K."/>
            <person name="Mavromatis K."/>
            <person name="Ivanova N."/>
            <person name="Mikhailova N."/>
            <person name="Pati A."/>
            <person name="Chen A."/>
            <person name="Palaniappan K."/>
            <person name="Land M."/>
            <person name="Hauser L."/>
            <person name="Chang Y.J."/>
            <person name="Jeffries C.D."/>
            <person name="Detter J.C."/>
            <person name="Brambilla E."/>
            <person name="Kannan K.P."/>
            <person name="Djao O.D."/>
            <person name="Rohde M."/>
            <person name="Pukall R."/>
            <person name="Spring S."/>
            <person name="Goker M."/>
            <person name="Sikorski J."/>
            <person name="Woyke T."/>
            <person name="Bristow J."/>
            <person name="Eisen J.A."/>
            <person name="Markowitz V."/>
            <person name="Hugenholtz P."/>
            <person name="Kyrpides N.C."/>
            <person name="Klenk H.P."/>
        </authorList>
    </citation>
    <scope>NUCLEOTIDE SEQUENCE [LARGE SCALE GENOMIC DNA]</scope>
    <source>
        <strain evidence="3">ATCC 33891 / DSM 2032 / 1pr3</strain>
    </source>
</reference>
<feature type="transmembrane region" description="Helical" evidence="1">
    <location>
        <begin position="207"/>
        <end position="226"/>
    </location>
</feature>
<organism evidence="2 3">
    <name type="scientific">Desulfobulbus propionicus (strain ATCC 33891 / DSM 2032 / VKM B-1956 / 1pr3)</name>
    <dbReference type="NCBI Taxonomy" id="577650"/>
    <lineage>
        <taxon>Bacteria</taxon>
        <taxon>Pseudomonadati</taxon>
        <taxon>Thermodesulfobacteriota</taxon>
        <taxon>Desulfobulbia</taxon>
        <taxon>Desulfobulbales</taxon>
        <taxon>Desulfobulbaceae</taxon>
        <taxon>Desulfobulbus</taxon>
    </lineage>
</organism>
<protein>
    <submittedName>
        <fullName evidence="2">Nucleoside recognition domain protein</fullName>
    </submittedName>
</protein>
<keyword evidence="1" id="KW-0472">Membrane</keyword>
<feature type="transmembrane region" description="Helical" evidence="1">
    <location>
        <begin position="238"/>
        <end position="259"/>
    </location>
</feature>
<dbReference type="AlphaFoldDB" id="A0A7U4DPG0"/>
<proteinExistence type="predicted"/>
<gene>
    <name evidence="2" type="ordered locus">Despr_1874</name>
</gene>
<sequence>MKQFLANSLRSAVQSGLLILKFVVPLYLLADILLYFDLLRPLGFLFAPVTSLLDLPPEAAVALAGGVLINIYAGIAFAAPLDLSPYQWTVLAVFLGVCHSMIVESAIMAKLGISYGYSILLRGFGACLTVLPVLFLPASLFSQQQQHDTLTLPRYDDFWQMLFHSLHKAVVLSVEIILLISLIIVVMDLLKASRLLQARLEKVNTAFSIIVGQLLGITYGAGILIREASRGALSREDIFFIGTFLMICHSIVEDVLLFVLFGANYWVILGVRLTAALVLSALLLRVFRLVSLDWVIRP</sequence>
<dbReference type="Proteomes" id="UP000006365">
    <property type="component" value="Chromosome"/>
</dbReference>
<feature type="transmembrane region" description="Helical" evidence="1">
    <location>
        <begin position="265"/>
        <end position="287"/>
    </location>
</feature>
<feature type="transmembrane region" description="Helical" evidence="1">
    <location>
        <begin position="12"/>
        <end position="36"/>
    </location>
</feature>
<dbReference type="RefSeq" id="WP_015724562.1">
    <property type="nucleotide sequence ID" value="NC_014972.1"/>
</dbReference>
<evidence type="ECO:0000313" key="3">
    <source>
        <dbReference type="Proteomes" id="UP000006365"/>
    </source>
</evidence>
<keyword evidence="1" id="KW-1133">Transmembrane helix</keyword>
<dbReference type="KEGG" id="dpr:Despr_1874"/>
<dbReference type="EMBL" id="CP002364">
    <property type="protein sequence ID" value="ADW18022.1"/>
    <property type="molecule type" value="Genomic_DNA"/>
</dbReference>
<feature type="transmembrane region" description="Helical" evidence="1">
    <location>
        <begin position="169"/>
        <end position="187"/>
    </location>
</feature>